<dbReference type="EMBL" id="LN831302">
    <property type="protein sequence ID" value="CQH43707.1"/>
    <property type="molecule type" value="Genomic_DNA"/>
</dbReference>
<keyword evidence="1" id="KW-0472">Membrane</keyword>
<sequence length="101" mass="10427">MQSNDVDLVDRLAMYLSGGLLLLGIVVTGLIETLDGAPRSPAATTNDAGEVIAQPTIDPNIRTALVVAALLVLLVYAIYRLAVPHVGSGTGSTTPETQPSD</sequence>
<accession>A0A0U5GYB5</accession>
<organism evidence="2 3">
    <name type="scientific">Halobacterium hubeiense</name>
    <dbReference type="NCBI Taxonomy" id="1407499"/>
    <lineage>
        <taxon>Archaea</taxon>
        <taxon>Methanobacteriati</taxon>
        <taxon>Methanobacteriota</taxon>
        <taxon>Stenosarchaea group</taxon>
        <taxon>Halobacteria</taxon>
        <taxon>Halobacteriales</taxon>
        <taxon>Halobacteriaceae</taxon>
        <taxon>Halobacterium</taxon>
    </lineage>
</organism>
<dbReference type="AlphaFoldDB" id="A0A0U5GYB5"/>
<gene>
    <name evidence="2" type="ORF">HHUB_1005</name>
</gene>
<keyword evidence="1" id="KW-1133">Transmembrane helix</keyword>
<keyword evidence="1" id="KW-0812">Transmembrane</keyword>
<dbReference type="KEGG" id="hhb:Hhub_1005"/>
<evidence type="ECO:0000256" key="1">
    <source>
        <dbReference type="SAM" id="Phobius"/>
    </source>
</evidence>
<evidence type="ECO:0000313" key="2">
    <source>
        <dbReference type="EMBL" id="CQH43707.1"/>
    </source>
</evidence>
<dbReference type="OrthoDB" id="328716at2157"/>
<keyword evidence="3" id="KW-1185">Reference proteome</keyword>
<name>A0A0U5GYB5_9EURY</name>
<dbReference type="RefSeq" id="WP_059055074.1">
    <property type="nucleotide sequence ID" value="NZ_CEML01000001.1"/>
</dbReference>
<feature type="transmembrane region" description="Helical" evidence="1">
    <location>
        <begin position="12"/>
        <end position="31"/>
    </location>
</feature>
<protein>
    <submittedName>
        <fullName evidence="2">Uncharacterized protein</fullName>
    </submittedName>
</protein>
<evidence type="ECO:0000313" key="3">
    <source>
        <dbReference type="Proteomes" id="UP000066737"/>
    </source>
</evidence>
<dbReference type="GeneID" id="91108447"/>
<feature type="transmembrane region" description="Helical" evidence="1">
    <location>
        <begin position="61"/>
        <end position="79"/>
    </location>
</feature>
<dbReference type="STRING" id="1407499.HHUB_1005"/>
<proteinExistence type="predicted"/>
<reference evidence="3" key="1">
    <citation type="journal article" date="2016" name="Environ. Microbiol.">
        <title>The complete genome of a viable archaeum isolated from 123-million-year-old rock salt.</title>
        <authorList>
            <person name="Jaakkola S.T."/>
            <person name="Pfeiffer F."/>
            <person name="Ravantti J.J."/>
            <person name="Guo Q."/>
            <person name="Liu Y."/>
            <person name="Chen X."/>
            <person name="Ma H."/>
            <person name="Yang C."/>
            <person name="Oksanen H.M."/>
            <person name="Bamford D.H."/>
        </authorList>
    </citation>
    <scope>NUCLEOTIDE SEQUENCE</scope>
    <source>
        <strain evidence="3">JI20-1</strain>
    </source>
</reference>
<dbReference type="Proteomes" id="UP000066737">
    <property type="component" value="Chromosome I"/>
</dbReference>